<evidence type="ECO:0000256" key="1">
    <source>
        <dbReference type="ARBA" id="ARBA00004273"/>
    </source>
</evidence>
<keyword evidence="7 11" id="KW-0406">Ion transport</keyword>
<organism evidence="12">
    <name type="scientific">Trichophyton rubrum CBS 288.86</name>
    <dbReference type="NCBI Taxonomy" id="1215330"/>
    <lineage>
        <taxon>Eukaryota</taxon>
        <taxon>Fungi</taxon>
        <taxon>Dikarya</taxon>
        <taxon>Ascomycota</taxon>
        <taxon>Pezizomycotina</taxon>
        <taxon>Eurotiomycetes</taxon>
        <taxon>Eurotiomycetidae</taxon>
        <taxon>Onygenales</taxon>
        <taxon>Arthrodermataceae</taxon>
        <taxon>Trichophyton</taxon>
    </lineage>
</organism>
<keyword evidence="6 11" id="KW-0999">Mitochondrion inner membrane</keyword>
<comment type="subunit">
    <text evidence="11">F-type ATPases have 2 components, CF(1) - the catalytic core - and CF(0) - the membrane proton channel. CF(1) and CF(0) have multiple subunits.</text>
</comment>
<dbReference type="InterPro" id="IPR008386">
    <property type="entry name" value="ATP_synth_F0_esu_mt"/>
</dbReference>
<dbReference type="OrthoDB" id="2125027at2759"/>
<keyword evidence="4 11" id="KW-0138">CF(0)</keyword>
<keyword evidence="10 11" id="KW-0066">ATP synthesis</keyword>
<keyword evidence="5 11" id="KW-0375">Hydrogen ion transport</keyword>
<dbReference type="Pfam" id="PF05680">
    <property type="entry name" value="ATP-synt_E"/>
    <property type="match status" value="1"/>
</dbReference>
<proteinExistence type="inferred from homology"/>
<evidence type="ECO:0000256" key="7">
    <source>
        <dbReference type="ARBA" id="ARBA00023065"/>
    </source>
</evidence>
<comment type="function">
    <text evidence="11">Subunit e, of the mitochondrial membrane ATP synthase complex (F(1)F(0) ATP synthase or Complex V) that produces ATP from ADP in the presence of a proton gradient across the membrane which is generated by electron transport complexes of the respiratory chain. ATP synthase complex consist of a soluble F(1) head domain - the catalytic core - and a membrane F(1) domain - the membrane proton channel. These two domains are linked by a central stalk rotating inside the F(1) region and a stationary peripheral stalk. During catalysis, ATP synthesis in the catalytic domain of F(1) is coupled via a rotary mechanism of the central stalk subunits to proton translocation. In vivo, can only synthesize ATP although its ATP hydrolase activity can be activated artificially in vitro. Part of the complex F(0) domain.</text>
</comment>
<evidence type="ECO:0000256" key="9">
    <source>
        <dbReference type="ARBA" id="ARBA00023136"/>
    </source>
</evidence>
<evidence type="ECO:0000313" key="12">
    <source>
        <dbReference type="EMBL" id="EZF49913.1"/>
    </source>
</evidence>
<comment type="subcellular location">
    <subcellularLocation>
        <location evidence="1 11">Mitochondrion inner membrane</location>
    </subcellularLocation>
</comment>
<evidence type="ECO:0000256" key="11">
    <source>
        <dbReference type="RuleBase" id="RU367005"/>
    </source>
</evidence>
<protein>
    <recommendedName>
        <fullName evidence="11">ATP synthase F(0) complex subunit e, mitochondrial</fullName>
    </recommendedName>
</protein>
<dbReference type="GO" id="GO:0045259">
    <property type="term" value="C:proton-transporting ATP synthase complex"/>
    <property type="evidence" value="ECO:0007669"/>
    <property type="project" value="UniProtKB-UniRule"/>
</dbReference>
<accession>A0A022VVZ7</accession>
<keyword evidence="8 11" id="KW-0496">Mitochondrion</keyword>
<evidence type="ECO:0000256" key="4">
    <source>
        <dbReference type="ARBA" id="ARBA00022547"/>
    </source>
</evidence>
<dbReference type="GO" id="GO:0005743">
    <property type="term" value="C:mitochondrial inner membrane"/>
    <property type="evidence" value="ECO:0007669"/>
    <property type="project" value="UniProtKB-SubCell"/>
</dbReference>
<name>A0A022VVZ7_TRIRU</name>
<evidence type="ECO:0000256" key="3">
    <source>
        <dbReference type="ARBA" id="ARBA00022448"/>
    </source>
</evidence>
<keyword evidence="9" id="KW-0472">Membrane</keyword>
<dbReference type="AlphaFoldDB" id="A0A022VVZ7"/>
<dbReference type="EMBL" id="KK207894">
    <property type="protein sequence ID" value="EZF49913.1"/>
    <property type="molecule type" value="Genomic_DNA"/>
</dbReference>
<evidence type="ECO:0000256" key="10">
    <source>
        <dbReference type="ARBA" id="ARBA00023310"/>
    </source>
</evidence>
<sequence length="94" mass="10483">MATSQGINVLRYSALFAGVFYGLYHQSTLNTQARAAQIEKEYKRKESLIEQARAEYKNKISPPKKDDSSVITDPNDARFDLEALLKATAGETAK</sequence>
<evidence type="ECO:0000256" key="5">
    <source>
        <dbReference type="ARBA" id="ARBA00022781"/>
    </source>
</evidence>
<evidence type="ECO:0000256" key="2">
    <source>
        <dbReference type="ARBA" id="ARBA00007333"/>
    </source>
</evidence>
<keyword evidence="3 11" id="KW-0813">Transport</keyword>
<comment type="similarity">
    <text evidence="2 11">Belongs to the ATPase e subunit family.</text>
</comment>
<dbReference type="GO" id="GO:0015986">
    <property type="term" value="P:proton motive force-driven ATP synthesis"/>
    <property type="evidence" value="ECO:0007669"/>
    <property type="project" value="InterPro"/>
</dbReference>
<evidence type="ECO:0000256" key="8">
    <source>
        <dbReference type="ARBA" id="ARBA00023128"/>
    </source>
</evidence>
<reference evidence="12" key="1">
    <citation type="submission" date="2014-02" db="EMBL/GenBank/DDBJ databases">
        <title>The Genome Sequence of Trichophyton rubrum (morphotype fischeri) CBS 288.86.</title>
        <authorList>
            <consortium name="The Broad Institute Genomics Platform"/>
            <person name="Cuomo C.A."/>
            <person name="White T.C."/>
            <person name="Graser Y."/>
            <person name="Martinez-Rossi N."/>
            <person name="Heitman J."/>
            <person name="Young S.K."/>
            <person name="Zeng Q."/>
            <person name="Gargeya S."/>
            <person name="Abouelleil A."/>
            <person name="Alvarado L."/>
            <person name="Chapman S.B."/>
            <person name="Gainer-Dewar J."/>
            <person name="Goldberg J."/>
            <person name="Griggs A."/>
            <person name="Gujja S."/>
            <person name="Hansen M."/>
            <person name="Howarth C."/>
            <person name="Imamovic A."/>
            <person name="Larimer J."/>
            <person name="Martinez D."/>
            <person name="Murphy C."/>
            <person name="Pearson M.D."/>
            <person name="Persinoti G."/>
            <person name="Poon T."/>
            <person name="Priest M."/>
            <person name="Roberts A.D."/>
            <person name="Saif S."/>
            <person name="Shea T.D."/>
            <person name="Sykes S.N."/>
            <person name="Wortman J."/>
            <person name="Nusbaum C."/>
            <person name="Birren B."/>
        </authorList>
    </citation>
    <scope>NUCLEOTIDE SEQUENCE [LARGE SCALE GENOMIC DNA]</scope>
    <source>
        <strain evidence="12">CBS 288.86</strain>
    </source>
</reference>
<dbReference type="GO" id="GO:0015078">
    <property type="term" value="F:proton transmembrane transporter activity"/>
    <property type="evidence" value="ECO:0007669"/>
    <property type="project" value="InterPro"/>
</dbReference>
<dbReference type="HOGENOM" id="CLU_159435_2_0_1"/>
<dbReference type="Proteomes" id="UP000023758">
    <property type="component" value="Unassembled WGS sequence"/>
</dbReference>
<evidence type="ECO:0000256" key="6">
    <source>
        <dbReference type="ARBA" id="ARBA00022792"/>
    </source>
</evidence>
<gene>
    <name evidence="12" type="ORF">H103_06626</name>
</gene>